<keyword evidence="5" id="KW-1003">Cell membrane</keyword>
<gene>
    <name evidence="12" type="ORF">BCR36DRAFT_579017</name>
</gene>
<feature type="transmembrane region" description="Helical" evidence="11">
    <location>
        <begin position="311"/>
        <end position="336"/>
    </location>
</feature>
<dbReference type="GO" id="GO:0006811">
    <property type="term" value="P:monoatomic ion transport"/>
    <property type="evidence" value="ECO:0007669"/>
    <property type="project" value="UniProtKB-KW"/>
</dbReference>
<keyword evidence="7 11" id="KW-1133">Transmembrane helix</keyword>
<keyword evidence="6 11" id="KW-0812">Transmembrane</keyword>
<feature type="transmembrane region" description="Helical" evidence="11">
    <location>
        <begin position="133"/>
        <end position="153"/>
    </location>
</feature>
<feature type="transmembrane region" description="Helical" evidence="11">
    <location>
        <begin position="249"/>
        <end position="272"/>
    </location>
</feature>
<dbReference type="EMBL" id="MCFH01000001">
    <property type="protein sequence ID" value="ORX60952.1"/>
    <property type="molecule type" value="Genomic_DNA"/>
</dbReference>
<feature type="transmembrane region" description="Helical" evidence="11">
    <location>
        <begin position="413"/>
        <end position="436"/>
    </location>
</feature>
<evidence type="ECO:0000256" key="2">
    <source>
        <dbReference type="ARBA" id="ARBA00010199"/>
    </source>
</evidence>
<reference evidence="12 13" key="1">
    <citation type="submission" date="2016-08" db="EMBL/GenBank/DDBJ databases">
        <title>Genomes of anaerobic fungi encode conserved fungal cellulosomes for biomass hydrolysis.</title>
        <authorList>
            <consortium name="DOE Joint Genome Institute"/>
            <person name="Haitjema C.H."/>
            <person name="Gilmore S.P."/>
            <person name="Henske J.K."/>
            <person name="Solomon K.V."/>
            <person name="De Groot R."/>
            <person name="Kuo A."/>
            <person name="Mondo S.J."/>
            <person name="Salamov A.A."/>
            <person name="Labutti K."/>
            <person name="Zhao Z."/>
            <person name="Chiniquy J."/>
            <person name="Barry K."/>
            <person name="Brewer H.M."/>
            <person name="Purvine S.O."/>
            <person name="Wright A.T."/>
            <person name="Boxma B."/>
            <person name="Van Alen T."/>
            <person name="Hackstein J.H."/>
            <person name="Baker S.E."/>
            <person name="Grigoriev I.V."/>
            <person name="O'Malley M.A."/>
        </authorList>
    </citation>
    <scope>NUCLEOTIDE SEQUENCE [LARGE SCALE GENOMIC DNA]</scope>
    <source>
        <strain evidence="13">finn</strain>
    </source>
</reference>
<evidence type="ECO:0000256" key="10">
    <source>
        <dbReference type="ARBA" id="ARBA00031636"/>
    </source>
</evidence>
<keyword evidence="8" id="KW-0406">Ion transport</keyword>
<evidence type="ECO:0000256" key="5">
    <source>
        <dbReference type="ARBA" id="ARBA00022475"/>
    </source>
</evidence>
<keyword evidence="3" id="KW-0813">Transport</keyword>
<dbReference type="InterPro" id="IPR002528">
    <property type="entry name" value="MATE_fam"/>
</dbReference>
<evidence type="ECO:0000256" key="6">
    <source>
        <dbReference type="ARBA" id="ARBA00022692"/>
    </source>
</evidence>
<keyword evidence="4" id="KW-0050">Antiport</keyword>
<dbReference type="STRING" id="1754191.A0A1Y1VP76"/>
<comment type="subcellular location">
    <subcellularLocation>
        <location evidence="1">Cell membrane</location>
        <topology evidence="1">Multi-pass membrane protein</topology>
    </subcellularLocation>
</comment>
<dbReference type="GO" id="GO:0005886">
    <property type="term" value="C:plasma membrane"/>
    <property type="evidence" value="ECO:0007669"/>
    <property type="project" value="UniProtKB-SubCell"/>
</dbReference>
<organism evidence="12 13">
    <name type="scientific">Piromyces finnis</name>
    <dbReference type="NCBI Taxonomy" id="1754191"/>
    <lineage>
        <taxon>Eukaryota</taxon>
        <taxon>Fungi</taxon>
        <taxon>Fungi incertae sedis</taxon>
        <taxon>Chytridiomycota</taxon>
        <taxon>Chytridiomycota incertae sedis</taxon>
        <taxon>Neocallimastigomycetes</taxon>
        <taxon>Neocallimastigales</taxon>
        <taxon>Neocallimastigaceae</taxon>
        <taxon>Piromyces</taxon>
    </lineage>
</organism>
<feature type="transmembrane region" description="Helical" evidence="11">
    <location>
        <begin position="389"/>
        <end position="407"/>
    </location>
</feature>
<feature type="transmembrane region" description="Helical" evidence="11">
    <location>
        <begin position="356"/>
        <end position="377"/>
    </location>
</feature>
<feature type="transmembrane region" description="Helical" evidence="11">
    <location>
        <begin position="191"/>
        <end position="212"/>
    </location>
</feature>
<feature type="transmembrane region" description="Helical" evidence="11">
    <location>
        <begin position="278"/>
        <end position="299"/>
    </location>
</feature>
<dbReference type="AlphaFoldDB" id="A0A1Y1VP76"/>
<evidence type="ECO:0000256" key="4">
    <source>
        <dbReference type="ARBA" id="ARBA00022449"/>
    </source>
</evidence>
<feature type="transmembrane region" description="Helical" evidence="11">
    <location>
        <begin position="165"/>
        <end position="185"/>
    </location>
</feature>
<sequence>MESEKKEKSLINEIIVLAIPSVLEEVFKTLLQYVDTAMVGHLGEEATAAVSTTTTIGWLISSFLQSIGIALLAMMSKSVGENNNEKLKKLAGQAILLVLVSGILVGSIALSLAKFIPVWMGTEVNVRPDASKYFFIISVPMVFRTAALIFGSCIRATLDTKSPMIVNGITNVINVILDYLLIYVFKLGVSGAAYATAVSHFISGTMMFIVFMRKKQFDVHWSSLKKDNEILLELSKIALPAAATQACSCFGYIVFAGLVSSMGTGIFAAHSIAVNAEMIFYIPGYGLSSATSAMIGVAFGEKNFIRQKKIMRLSTGITICIMVISGTILYLCAYPLMKVFTISVNVAELGAKMLKIVAFTEPFFGLMIAMQGIFYGLGKTKGVFIIETFGMWGIRILFTILCVKVWHTSLTEVWYCMIGDNISKALLLGLTMLIFVKTKLPKLNTDA</sequence>
<evidence type="ECO:0000256" key="9">
    <source>
        <dbReference type="ARBA" id="ARBA00023136"/>
    </source>
</evidence>
<dbReference type="Pfam" id="PF01554">
    <property type="entry name" value="MatE"/>
    <property type="match status" value="2"/>
</dbReference>
<dbReference type="GO" id="GO:0015297">
    <property type="term" value="F:antiporter activity"/>
    <property type="evidence" value="ECO:0007669"/>
    <property type="project" value="UniProtKB-KW"/>
</dbReference>
<evidence type="ECO:0000256" key="1">
    <source>
        <dbReference type="ARBA" id="ARBA00004651"/>
    </source>
</evidence>
<dbReference type="OrthoDB" id="2126698at2759"/>
<dbReference type="PANTHER" id="PTHR43298:SF2">
    <property type="entry name" value="FMN_FAD EXPORTER YEEO-RELATED"/>
    <property type="match status" value="1"/>
</dbReference>
<keyword evidence="9 11" id="KW-0472">Membrane</keyword>
<evidence type="ECO:0000313" key="13">
    <source>
        <dbReference type="Proteomes" id="UP000193719"/>
    </source>
</evidence>
<dbReference type="PIRSF" id="PIRSF006603">
    <property type="entry name" value="DinF"/>
    <property type="match status" value="1"/>
</dbReference>
<accession>A0A1Y1VP76</accession>
<evidence type="ECO:0000313" key="12">
    <source>
        <dbReference type="EMBL" id="ORX60952.1"/>
    </source>
</evidence>
<comment type="caution">
    <text evidence="12">The sequence shown here is derived from an EMBL/GenBank/DDBJ whole genome shotgun (WGS) entry which is preliminary data.</text>
</comment>
<protein>
    <recommendedName>
        <fullName evidence="10">Multidrug-efflux transporter</fullName>
    </recommendedName>
</protein>
<dbReference type="GO" id="GO:0042910">
    <property type="term" value="F:xenobiotic transmembrane transporter activity"/>
    <property type="evidence" value="ECO:0007669"/>
    <property type="project" value="InterPro"/>
</dbReference>
<evidence type="ECO:0000256" key="8">
    <source>
        <dbReference type="ARBA" id="ARBA00023065"/>
    </source>
</evidence>
<dbReference type="Proteomes" id="UP000193719">
    <property type="component" value="Unassembled WGS sequence"/>
</dbReference>
<name>A0A1Y1VP76_9FUNG</name>
<evidence type="ECO:0000256" key="11">
    <source>
        <dbReference type="SAM" id="Phobius"/>
    </source>
</evidence>
<evidence type="ECO:0000256" key="3">
    <source>
        <dbReference type="ARBA" id="ARBA00022448"/>
    </source>
</evidence>
<dbReference type="InterPro" id="IPR050222">
    <property type="entry name" value="MATE_MdtK"/>
</dbReference>
<dbReference type="InterPro" id="IPR048279">
    <property type="entry name" value="MdtK-like"/>
</dbReference>
<comment type="similarity">
    <text evidence="2">Belongs to the multi antimicrobial extrusion (MATE) (TC 2.A.66.1) family.</text>
</comment>
<keyword evidence="13" id="KW-1185">Reference proteome</keyword>
<feature type="transmembrane region" description="Helical" evidence="11">
    <location>
        <begin position="56"/>
        <end position="74"/>
    </location>
</feature>
<reference evidence="12 13" key="2">
    <citation type="submission" date="2016-08" db="EMBL/GenBank/DDBJ databases">
        <title>Pervasive Adenine N6-methylation of Active Genes in Fungi.</title>
        <authorList>
            <consortium name="DOE Joint Genome Institute"/>
            <person name="Mondo S.J."/>
            <person name="Dannebaum R.O."/>
            <person name="Kuo R.C."/>
            <person name="Labutti K."/>
            <person name="Haridas S."/>
            <person name="Kuo A."/>
            <person name="Salamov A."/>
            <person name="Ahrendt S.R."/>
            <person name="Lipzen A."/>
            <person name="Sullivan W."/>
            <person name="Andreopoulos W.B."/>
            <person name="Clum A."/>
            <person name="Lindquist E."/>
            <person name="Daum C."/>
            <person name="Ramamoorthy G.K."/>
            <person name="Gryganskyi A."/>
            <person name="Culley D."/>
            <person name="Magnuson J.K."/>
            <person name="James T.Y."/>
            <person name="O'Malley M.A."/>
            <person name="Stajich J.E."/>
            <person name="Spatafora J.W."/>
            <person name="Visel A."/>
            <person name="Grigoriev I.V."/>
        </authorList>
    </citation>
    <scope>NUCLEOTIDE SEQUENCE [LARGE SCALE GENOMIC DNA]</scope>
    <source>
        <strain evidence="13">finn</strain>
    </source>
</reference>
<dbReference type="PANTHER" id="PTHR43298">
    <property type="entry name" value="MULTIDRUG RESISTANCE PROTEIN NORM-RELATED"/>
    <property type="match status" value="1"/>
</dbReference>
<dbReference type="CDD" id="cd13137">
    <property type="entry name" value="MATE_NorM_like"/>
    <property type="match status" value="1"/>
</dbReference>
<proteinExistence type="inferred from homology"/>
<dbReference type="NCBIfam" id="TIGR00797">
    <property type="entry name" value="matE"/>
    <property type="match status" value="1"/>
</dbReference>
<feature type="transmembrane region" description="Helical" evidence="11">
    <location>
        <begin position="94"/>
        <end position="113"/>
    </location>
</feature>
<evidence type="ECO:0000256" key="7">
    <source>
        <dbReference type="ARBA" id="ARBA00022989"/>
    </source>
</evidence>